<evidence type="ECO:0000313" key="5">
    <source>
        <dbReference type="EMBL" id="GAP13633.1"/>
    </source>
</evidence>
<evidence type="ECO:0000256" key="3">
    <source>
        <dbReference type="ARBA" id="ARBA00023163"/>
    </source>
</evidence>
<dbReference type="GO" id="GO:0000976">
    <property type="term" value="F:transcription cis-regulatory region binding"/>
    <property type="evidence" value="ECO:0007669"/>
    <property type="project" value="TreeGrafter"/>
</dbReference>
<feature type="domain" description="HTH lacI-type" evidence="4">
    <location>
        <begin position="2"/>
        <end position="56"/>
    </location>
</feature>
<dbReference type="CDD" id="cd06267">
    <property type="entry name" value="PBP1_LacI_sugar_binding-like"/>
    <property type="match status" value="1"/>
</dbReference>
<evidence type="ECO:0000313" key="6">
    <source>
        <dbReference type="Proteomes" id="UP000055060"/>
    </source>
</evidence>
<keyword evidence="6" id="KW-1185">Reference proteome</keyword>
<dbReference type="Proteomes" id="UP000055060">
    <property type="component" value="Unassembled WGS sequence"/>
</dbReference>
<dbReference type="Pfam" id="PF00356">
    <property type="entry name" value="LacI"/>
    <property type="match status" value="1"/>
</dbReference>
<dbReference type="Pfam" id="PF13377">
    <property type="entry name" value="Peripla_BP_3"/>
    <property type="match status" value="1"/>
</dbReference>
<reference evidence="5" key="1">
    <citation type="submission" date="2015-07" db="EMBL/GenBank/DDBJ databases">
        <title>Draft Genome Sequences of Anaerolinea thermolimosa IMO-1, Bellilinea caldifistulae GOMI-1, Leptolinea tardivitalis YMTK-2, Levilinea saccharolytica KIBI-1,Longilinea arvoryzae KOME-1, Previously Described as Members of the Anaerolineaceae (Chloroflexi).</title>
        <authorList>
            <person name="Sekiguchi Y."/>
            <person name="Ohashi A."/>
            <person name="Matsuura N."/>
            <person name="Tourlousse M.D."/>
        </authorList>
    </citation>
    <scope>NUCLEOTIDE SEQUENCE [LARGE SCALE GENOMIC DNA]</scope>
    <source>
        <strain evidence="5">KOME-1</strain>
    </source>
</reference>
<evidence type="ECO:0000256" key="2">
    <source>
        <dbReference type="ARBA" id="ARBA00023125"/>
    </source>
</evidence>
<dbReference type="AlphaFoldDB" id="A0A0S7BIC9"/>
<sequence>MISIYDVAKAAGTSIATVSYVLNNSNRVSKATAERVRRAIEELNYQPKASAQALARGRTLTITLIAPISIYAHQASLYNLIQGIGQALESTDYRLYIHPTLHSPGASLEVEAAIRSHQMDGVILMHIEREDPRIELLRQSKIPFVLIGRCEHDEDLSLVDADVEAVIDTAVSHLKGLGRTRIGLFGEGGEANITRRLVQGFENSIRSHGLVYEERYCAEFSEDPEEIDRAISEVLSQPDRPSAIFAVSDLAVMGVYKAANALGLRIPQDLAVIGYADSPLYPYLTPSCSAVFAGATELGCKAAETLLAKLTDDAEFSAQLLVPPRLIIRDSTVAKS</sequence>
<organism evidence="5">
    <name type="scientific">Longilinea arvoryzae</name>
    <dbReference type="NCBI Taxonomy" id="360412"/>
    <lineage>
        <taxon>Bacteria</taxon>
        <taxon>Bacillati</taxon>
        <taxon>Chloroflexota</taxon>
        <taxon>Anaerolineae</taxon>
        <taxon>Anaerolineales</taxon>
        <taxon>Anaerolineaceae</taxon>
        <taxon>Longilinea</taxon>
    </lineage>
</organism>
<accession>A0A0S7BIC9</accession>
<name>A0A0S7BIC9_9CHLR</name>
<dbReference type="RefSeq" id="WP_075072958.1">
    <property type="nucleotide sequence ID" value="NZ_DF967972.1"/>
</dbReference>
<gene>
    <name evidence="5" type="ORF">LARV_01388</name>
</gene>
<protein>
    <submittedName>
        <fullName evidence="5">Transcriptional regulator</fullName>
    </submittedName>
</protein>
<dbReference type="SMART" id="SM00354">
    <property type="entry name" value="HTH_LACI"/>
    <property type="match status" value="1"/>
</dbReference>
<dbReference type="PROSITE" id="PS50932">
    <property type="entry name" value="HTH_LACI_2"/>
    <property type="match status" value="1"/>
</dbReference>
<dbReference type="SUPFAM" id="SSF53822">
    <property type="entry name" value="Periplasmic binding protein-like I"/>
    <property type="match status" value="1"/>
</dbReference>
<dbReference type="InterPro" id="IPR000843">
    <property type="entry name" value="HTH_LacI"/>
</dbReference>
<dbReference type="STRING" id="360412.LARV_01388"/>
<dbReference type="InterPro" id="IPR010982">
    <property type="entry name" value="Lambda_DNA-bd_dom_sf"/>
</dbReference>
<dbReference type="InterPro" id="IPR046335">
    <property type="entry name" value="LacI/GalR-like_sensor"/>
</dbReference>
<keyword evidence="1" id="KW-0805">Transcription regulation</keyword>
<proteinExistence type="predicted"/>
<dbReference type="PANTHER" id="PTHR30146">
    <property type="entry name" value="LACI-RELATED TRANSCRIPTIONAL REPRESSOR"/>
    <property type="match status" value="1"/>
</dbReference>
<dbReference type="InterPro" id="IPR028082">
    <property type="entry name" value="Peripla_BP_I"/>
</dbReference>
<dbReference type="Gene3D" id="1.10.260.40">
    <property type="entry name" value="lambda repressor-like DNA-binding domains"/>
    <property type="match status" value="1"/>
</dbReference>
<dbReference type="GO" id="GO:0003700">
    <property type="term" value="F:DNA-binding transcription factor activity"/>
    <property type="evidence" value="ECO:0007669"/>
    <property type="project" value="TreeGrafter"/>
</dbReference>
<dbReference type="EMBL" id="DF967972">
    <property type="protein sequence ID" value="GAP13633.1"/>
    <property type="molecule type" value="Genomic_DNA"/>
</dbReference>
<dbReference type="Gene3D" id="3.40.50.2300">
    <property type="match status" value="2"/>
</dbReference>
<evidence type="ECO:0000256" key="1">
    <source>
        <dbReference type="ARBA" id="ARBA00023015"/>
    </source>
</evidence>
<dbReference type="PANTHER" id="PTHR30146:SF138">
    <property type="entry name" value="TRANSCRIPTIONAL REGULATORY PROTEIN"/>
    <property type="match status" value="1"/>
</dbReference>
<keyword evidence="2" id="KW-0238">DNA-binding</keyword>
<evidence type="ECO:0000259" key="4">
    <source>
        <dbReference type="PROSITE" id="PS50932"/>
    </source>
</evidence>
<dbReference type="CDD" id="cd01392">
    <property type="entry name" value="HTH_LacI"/>
    <property type="match status" value="1"/>
</dbReference>
<dbReference type="SUPFAM" id="SSF47413">
    <property type="entry name" value="lambda repressor-like DNA-binding domains"/>
    <property type="match status" value="1"/>
</dbReference>
<dbReference type="OrthoDB" id="9784962at2"/>
<keyword evidence="3" id="KW-0804">Transcription</keyword>